<dbReference type="OrthoDB" id="4088353at2759"/>
<feature type="compositionally biased region" description="Polar residues" evidence="1">
    <location>
        <begin position="42"/>
        <end position="63"/>
    </location>
</feature>
<evidence type="ECO:0000313" key="2">
    <source>
        <dbReference type="EMBL" id="KAF6052427.1"/>
    </source>
</evidence>
<feature type="compositionally biased region" description="Acidic residues" evidence="1">
    <location>
        <begin position="77"/>
        <end position="86"/>
    </location>
</feature>
<proteinExistence type="predicted"/>
<comment type="caution">
    <text evidence="2">The sequence shown here is derived from an EMBL/GenBank/DDBJ whole genome shotgun (WGS) entry which is preliminary data.</text>
</comment>
<organism evidence="2 3">
    <name type="scientific">Candida parapsilosis</name>
    <name type="common">Yeast</name>
    <dbReference type="NCBI Taxonomy" id="5480"/>
    <lineage>
        <taxon>Eukaryota</taxon>
        <taxon>Fungi</taxon>
        <taxon>Dikarya</taxon>
        <taxon>Ascomycota</taxon>
        <taxon>Saccharomycotina</taxon>
        <taxon>Pichiomycetes</taxon>
        <taxon>Debaryomycetaceae</taxon>
        <taxon>Candida/Lodderomyces clade</taxon>
        <taxon>Candida</taxon>
    </lineage>
</organism>
<feature type="region of interest" description="Disordered" evidence="1">
    <location>
        <begin position="42"/>
        <end position="86"/>
    </location>
</feature>
<name>A0A8X7NL45_CANPA</name>
<sequence>MYIDMDQEPLFNQERTQELEDQKHIPITFATTKPIKIQRFKTNLSKVKTRKQQPTSVPNTVQPLSHPLGDTPHDTSPDDDDVCSDEEYDSIDDVSYSSCSTSSDQFKEPQFSQSYWFNSSNRNDSYLGNSVASSKSGLSLFSLNNSTFLPSSLISTPSTTTTLLTTTTSSATSSSSIRETDVKMTTPYLTPSSTPLSTFVSFETTNEQPDVTSTHNLRRTTSAKCLSKVLDKYQPKKSLYSNLTISLRALKDRLVTKAVGDGDVRTPPVISEEICQIPVLSEELPSQELITFFEAKHDHDTTQEQFKSSFKNRDHRINSQFLRLYAYDYNARTNSKTLPNSLSQEELINIILENPHLKQFHRRHNIYHISNLSREKLWNSVVLKPRQDNSPQQSVDYEDYICVDDGAAITHASLTRKHSKYLPWDLKPSIKPAGVLPGGKCELNGLAPNSGVSKTQYTVKGWCNSRWVAKTW</sequence>
<dbReference type="Proteomes" id="UP000590412">
    <property type="component" value="Unassembled WGS sequence"/>
</dbReference>
<protein>
    <submittedName>
        <fullName evidence="2">Uncharacterized protein</fullName>
    </submittedName>
</protein>
<dbReference type="AlphaFoldDB" id="A0A8X7NL45"/>
<evidence type="ECO:0000256" key="1">
    <source>
        <dbReference type="SAM" id="MobiDB-lite"/>
    </source>
</evidence>
<reference evidence="2" key="1">
    <citation type="submission" date="2020-03" db="EMBL/GenBank/DDBJ databases">
        <title>FDA dAtabase for Regulatory Grade micrObial Sequences (FDA-ARGOS): Supporting development and validation of Infectious Disease Dx tests.</title>
        <authorList>
            <person name="Campos J."/>
            <person name="Goldberg B."/>
            <person name="Tallon L."/>
            <person name="Sadzewicz L."/>
            <person name="Vavikolanu K."/>
            <person name="Mehta A."/>
            <person name="Aluvathingal J."/>
            <person name="Nadendla S."/>
            <person name="Nandy P."/>
            <person name="Geyer C."/>
            <person name="Yan Y."/>
            <person name="Sichtig H."/>
        </authorList>
    </citation>
    <scope>NUCLEOTIDE SEQUENCE [LARGE SCALE GENOMIC DNA]</scope>
    <source>
        <strain evidence="2">FDAARGOS_652</strain>
    </source>
</reference>
<gene>
    <name evidence="2" type="ORF">FOB60_002683</name>
</gene>
<dbReference type="EMBL" id="JABWAB010000004">
    <property type="protein sequence ID" value="KAF6052427.1"/>
    <property type="molecule type" value="Genomic_DNA"/>
</dbReference>
<evidence type="ECO:0000313" key="3">
    <source>
        <dbReference type="Proteomes" id="UP000590412"/>
    </source>
</evidence>
<accession>A0A8X7NL45</accession>